<sequence length="262" mass="28651">MPYRGRNPSPTAEAAMKVPKHYQVKRALLDLIEGLDPQTAIPTERELAERFATSRTTVRQAIAALVVDGRLERTQGRGTFVAHPKLMRVRPLTSFSQDVQTDGWRPGSVLLGCAQVTADDQVRAALQLPPGAAVQRLDRLRTAGGDPIAHEIAHVPGPLPDFEERLTEHGSLYVTMREAYGLHIAAVEDTVETALADPVEANLLGVETGLPMLLIHRTAWDSTGRPVEWTRSVFRGDRFRFVARHNLLEPPAGAAGHDEGAS</sequence>
<dbReference type="Gene3D" id="1.10.10.10">
    <property type="entry name" value="Winged helix-like DNA-binding domain superfamily/Winged helix DNA-binding domain"/>
    <property type="match status" value="1"/>
</dbReference>
<dbReference type="InterPro" id="IPR036390">
    <property type="entry name" value="WH_DNA-bd_sf"/>
</dbReference>
<dbReference type="SUPFAM" id="SSF64288">
    <property type="entry name" value="Chorismate lyase-like"/>
    <property type="match status" value="1"/>
</dbReference>
<dbReference type="InterPro" id="IPR036388">
    <property type="entry name" value="WH-like_DNA-bd_sf"/>
</dbReference>
<dbReference type="Pfam" id="PF00392">
    <property type="entry name" value="GntR"/>
    <property type="match status" value="1"/>
</dbReference>
<keyword evidence="6" id="KW-1185">Reference proteome</keyword>
<keyword evidence="2" id="KW-0238">DNA-binding</keyword>
<name>K6WTU4_9MICO</name>
<dbReference type="InterPro" id="IPR028978">
    <property type="entry name" value="Chorismate_lyase_/UTRA_dom_sf"/>
</dbReference>
<dbReference type="eggNOG" id="COG2188">
    <property type="taxonomic scope" value="Bacteria"/>
</dbReference>
<comment type="caution">
    <text evidence="5">The sequence shown here is derived from an EMBL/GenBank/DDBJ whole genome shotgun (WGS) entry which is preliminary data.</text>
</comment>
<evidence type="ECO:0000256" key="2">
    <source>
        <dbReference type="ARBA" id="ARBA00023125"/>
    </source>
</evidence>
<accession>K6WTU4</accession>
<proteinExistence type="predicted"/>
<dbReference type="Proteomes" id="UP000008366">
    <property type="component" value="Unassembled WGS sequence"/>
</dbReference>
<dbReference type="SUPFAM" id="SSF46785">
    <property type="entry name" value="Winged helix' DNA-binding domain"/>
    <property type="match status" value="1"/>
</dbReference>
<evidence type="ECO:0000313" key="5">
    <source>
        <dbReference type="EMBL" id="GAB95532.1"/>
    </source>
</evidence>
<protein>
    <submittedName>
        <fullName evidence="5">Putative GntR family transcriptional regulator</fullName>
    </submittedName>
</protein>
<keyword evidence="1" id="KW-0805">Transcription regulation</keyword>
<dbReference type="PRINTS" id="PR00035">
    <property type="entry name" value="HTHGNTR"/>
</dbReference>
<gene>
    <name evidence="5" type="ORF">KILIM_022_00160</name>
</gene>
<dbReference type="Pfam" id="PF07702">
    <property type="entry name" value="UTRA"/>
    <property type="match status" value="1"/>
</dbReference>
<organism evidence="5 6">
    <name type="scientific">Kineosphaera limosa NBRC 100340</name>
    <dbReference type="NCBI Taxonomy" id="1184609"/>
    <lineage>
        <taxon>Bacteria</taxon>
        <taxon>Bacillati</taxon>
        <taxon>Actinomycetota</taxon>
        <taxon>Actinomycetes</taxon>
        <taxon>Micrococcales</taxon>
        <taxon>Dermatophilaceae</taxon>
        <taxon>Kineosphaera</taxon>
    </lineage>
</organism>
<dbReference type="GO" id="GO:0003700">
    <property type="term" value="F:DNA-binding transcription factor activity"/>
    <property type="evidence" value="ECO:0007669"/>
    <property type="project" value="InterPro"/>
</dbReference>
<feature type="domain" description="HTH gntR-type" evidence="4">
    <location>
        <begin position="18"/>
        <end position="84"/>
    </location>
</feature>
<dbReference type="EMBL" id="BAHD01000022">
    <property type="protein sequence ID" value="GAB95532.1"/>
    <property type="molecule type" value="Genomic_DNA"/>
</dbReference>
<dbReference type="PROSITE" id="PS50949">
    <property type="entry name" value="HTH_GNTR"/>
    <property type="match status" value="1"/>
</dbReference>
<keyword evidence="3" id="KW-0804">Transcription</keyword>
<evidence type="ECO:0000256" key="3">
    <source>
        <dbReference type="ARBA" id="ARBA00023163"/>
    </source>
</evidence>
<dbReference type="InterPro" id="IPR050679">
    <property type="entry name" value="Bact_HTH_transcr_reg"/>
</dbReference>
<dbReference type="PANTHER" id="PTHR44846">
    <property type="entry name" value="MANNOSYL-D-GLYCERATE TRANSPORT/METABOLISM SYSTEM REPRESSOR MNGR-RELATED"/>
    <property type="match status" value="1"/>
</dbReference>
<dbReference type="AlphaFoldDB" id="K6WTU4"/>
<dbReference type="InterPro" id="IPR011663">
    <property type="entry name" value="UTRA"/>
</dbReference>
<evidence type="ECO:0000259" key="4">
    <source>
        <dbReference type="PROSITE" id="PS50949"/>
    </source>
</evidence>
<evidence type="ECO:0000256" key="1">
    <source>
        <dbReference type="ARBA" id="ARBA00023015"/>
    </source>
</evidence>
<dbReference type="GO" id="GO:0003677">
    <property type="term" value="F:DNA binding"/>
    <property type="evidence" value="ECO:0007669"/>
    <property type="project" value="UniProtKB-KW"/>
</dbReference>
<dbReference type="PANTHER" id="PTHR44846:SF1">
    <property type="entry name" value="MANNOSYL-D-GLYCERATE TRANSPORT_METABOLISM SYSTEM REPRESSOR MNGR-RELATED"/>
    <property type="match status" value="1"/>
</dbReference>
<dbReference type="SMART" id="SM00345">
    <property type="entry name" value="HTH_GNTR"/>
    <property type="match status" value="1"/>
</dbReference>
<dbReference type="Gene3D" id="3.40.1410.10">
    <property type="entry name" value="Chorismate lyase-like"/>
    <property type="match status" value="1"/>
</dbReference>
<dbReference type="InterPro" id="IPR000524">
    <property type="entry name" value="Tscrpt_reg_HTH_GntR"/>
</dbReference>
<dbReference type="STRING" id="1184609.KILIM_022_00160"/>
<reference evidence="5 6" key="1">
    <citation type="submission" date="2012-08" db="EMBL/GenBank/DDBJ databases">
        <title>Whole genome shotgun sequence of Kineosphaera limosa NBRC 100340.</title>
        <authorList>
            <person name="Yoshida I."/>
            <person name="Isaki S."/>
            <person name="Hosoyama A."/>
            <person name="Tsuchikane K."/>
            <person name="Katsumata H."/>
            <person name="Ando Y."/>
            <person name="Ohji S."/>
            <person name="Hamada M."/>
            <person name="Tamura T."/>
            <person name="Yamazoe A."/>
            <person name="Yamazaki S."/>
            <person name="Fujita N."/>
        </authorList>
    </citation>
    <scope>NUCLEOTIDE SEQUENCE [LARGE SCALE GENOMIC DNA]</scope>
    <source>
        <strain evidence="5 6">NBRC 100340</strain>
    </source>
</reference>
<dbReference type="CDD" id="cd07377">
    <property type="entry name" value="WHTH_GntR"/>
    <property type="match status" value="1"/>
</dbReference>
<dbReference type="GO" id="GO:0045892">
    <property type="term" value="P:negative regulation of DNA-templated transcription"/>
    <property type="evidence" value="ECO:0007669"/>
    <property type="project" value="TreeGrafter"/>
</dbReference>
<evidence type="ECO:0000313" key="6">
    <source>
        <dbReference type="Proteomes" id="UP000008366"/>
    </source>
</evidence>
<dbReference type="SMART" id="SM00866">
    <property type="entry name" value="UTRA"/>
    <property type="match status" value="1"/>
</dbReference>